<evidence type="ECO:0000256" key="10">
    <source>
        <dbReference type="ARBA" id="ARBA00062718"/>
    </source>
</evidence>
<dbReference type="FunFam" id="1.10.3720.10:FF:000006">
    <property type="entry name" value="Glutamate/aspartate ABC transporter, permease protein GltK"/>
    <property type="match status" value="1"/>
</dbReference>
<dbReference type="PANTHER" id="PTHR30614">
    <property type="entry name" value="MEMBRANE COMPONENT OF AMINO ACID ABC TRANSPORTER"/>
    <property type="match status" value="1"/>
</dbReference>
<dbReference type="InterPro" id="IPR010065">
    <property type="entry name" value="AA_ABC_transptr_permease_3TM"/>
</dbReference>
<feature type="domain" description="ABC transmembrane type-1" evidence="13">
    <location>
        <begin position="20"/>
        <end position="205"/>
    </location>
</feature>
<feature type="transmembrane region" description="Helical" evidence="12">
    <location>
        <begin position="146"/>
        <end position="170"/>
    </location>
</feature>
<dbReference type="InterPro" id="IPR035906">
    <property type="entry name" value="MetI-like_sf"/>
</dbReference>
<protein>
    <recommendedName>
        <fullName evidence="11">Glutamate/aspartate import permease protein GltK</fullName>
    </recommendedName>
</protein>
<dbReference type="NCBIfam" id="TIGR01726">
    <property type="entry name" value="HEQRo_perm_3TM"/>
    <property type="match status" value="1"/>
</dbReference>
<keyword evidence="8 12" id="KW-0472">Membrane</keyword>
<evidence type="ECO:0000256" key="5">
    <source>
        <dbReference type="ARBA" id="ARBA00022692"/>
    </source>
</evidence>
<organism evidence="14 15">
    <name type="scientific">Pseudomonas syringae</name>
    <dbReference type="NCBI Taxonomy" id="317"/>
    <lineage>
        <taxon>Bacteria</taxon>
        <taxon>Pseudomonadati</taxon>
        <taxon>Pseudomonadota</taxon>
        <taxon>Gammaproteobacteria</taxon>
        <taxon>Pseudomonadales</taxon>
        <taxon>Pseudomonadaceae</taxon>
        <taxon>Pseudomonas</taxon>
    </lineage>
</organism>
<feature type="transmembrane region" description="Helical" evidence="12">
    <location>
        <begin position="89"/>
        <end position="108"/>
    </location>
</feature>
<dbReference type="GO" id="GO:0043190">
    <property type="term" value="C:ATP-binding cassette (ABC) transporter complex"/>
    <property type="evidence" value="ECO:0007669"/>
    <property type="project" value="InterPro"/>
</dbReference>
<feature type="transmembrane region" description="Helical" evidence="12">
    <location>
        <begin position="20"/>
        <end position="43"/>
    </location>
</feature>
<feature type="transmembrane region" description="Helical" evidence="12">
    <location>
        <begin position="55"/>
        <end position="77"/>
    </location>
</feature>
<dbReference type="SUPFAM" id="SSF161098">
    <property type="entry name" value="MetI-like"/>
    <property type="match status" value="1"/>
</dbReference>
<keyword evidence="6" id="KW-0029">Amino-acid transport</keyword>
<comment type="subunit">
    <text evidence="10">The complex is composed of two ATP-binding proteins (GltL), two transmembrane proteins (GltJ and GltK) and a solute-binding protein (GltI).</text>
</comment>
<evidence type="ECO:0000256" key="7">
    <source>
        <dbReference type="ARBA" id="ARBA00022989"/>
    </source>
</evidence>
<comment type="subcellular location">
    <subcellularLocation>
        <location evidence="1">Cell inner membrane</location>
        <topology evidence="1">Multi-pass membrane protein</topology>
    </subcellularLocation>
    <subcellularLocation>
        <location evidence="12">Cell membrane</location>
        <topology evidence="12">Multi-pass membrane protein</topology>
    </subcellularLocation>
</comment>
<feature type="transmembrane region" description="Helical" evidence="12">
    <location>
        <begin position="190"/>
        <end position="209"/>
    </location>
</feature>
<name>A0A085V8I2_PSESX</name>
<evidence type="ECO:0000256" key="12">
    <source>
        <dbReference type="RuleBase" id="RU363032"/>
    </source>
</evidence>
<evidence type="ECO:0000256" key="11">
    <source>
        <dbReference type="ARBA" id="ARBA00073645"/>
    </source>
</evidence>
<dbReference type="InterPro" id="IPR043429">
    <property type="entry name" value="ArtM/GltK/GlnP/TcyL/YhdX-like"/>
</dbReference>
<evidence type="ECO:0000256" key="3">
    <source>
        <dbReference type="ARBA" id="ARBA00022448"/>
    </source>
</evidence>
<dbReference type="RefSeq" id="WP_047574688.1">
    <property type="nucleotide sequence ID" value="NZ_JPQT01000101.1"/>
</dbReference>
<gene>
    <name evidence="14" type="ORF">IV02_11220</name>
</gene>
<sequence length="219" mass="24212">MNGLDFSVIWRALPQLIEGLGISLQLLLLGLCGGIAFGTLLAVGRLSSRAWLARLAAGYVTFFRSVPLILIIFWFYFLVPVVIGRPVGPFISVTIAFILFEAAFFCEIMRTGIRTVARGQIAASLATGMTYRQTMQMIILPQAFRAMVPVMLTQAIILFQDTSLVYVVSLSDFMTSASRIASREGRVVEVYLFCAAVYFVICFVTSKGVSRLQRGLNRD</sequence>
<dbReference type="GO" id="GO:0006865">
    <property type="term" value="P:amino acid transport"/>
    <property type="evidence" value="ECO:0007669"/>
    <property type="project" value="UniProtKB-KW"/>
</dbReference>
<proteinExistence type="inferred from homology"/>
<dbReference type="Proteomes" id="UP000028643">
    <property type="component" value="Unassembled WGS sequence"/>
</dbReference>
<keyword evidence="7 12" id="KW-1133">Transmembrane helix</keyword>
<keyword evidence="3 12" id="KW-0813">Transport</keyword>
<evidence type="ECO:0000256" key="8">
    <source>
        <dbReference type="ARBA" id="ARBA00023136"/>
    </source>
</evidence>
<evidence type="ECO:0000256" key="9">
    <source>
        <dbReference type="ARBA" id="ARBA00060298"/>
    </source>
</evidence>
<comment type="similarity">
    <text evidence="2">Belongs to the binding-protein-dependent transport system permease family. HisMQ subfamily.</text>
</comment>
<evidence type="ECO:0000256" key="6">
    <source>
        <dbReference type="ARBA" id="ARBA00022970"/>
    </source>
</evidence>
<dbReference type="AlphaFoldDB" id="A0A085V8I2"/>
<comment type="caution">
    <text evidence="14">The sequence shown here is derived from an EMBL/GenBank/DDBJ whole genome shotgun (WGS) entry which is preliminary data.</text>
</comment>
<evidence type="ECO:0000313" key="14">
    <source>
        <dbReference type="EMBL" id="KFE51745.1"/>
    </source>
</evidence>
<evidence type="ECO:0000256" key="2">
    <source>
        <dbReference type="ARBA" id="ARBA00010072"/>
    </source>
</evidence>
<dbReference type="PATRIC" id="fig|317.174.peg.2300"/>
<keyword evidence="4" id="KW-1003">Cell membrane</keyword>
<dbReference type="PANTHER" id="PTHR30614:SF1">
    <property type="entry name" value="GLUTAMATE_ASPARTATE IMPORT PERMEASE PROTEIN GLTK"/>
    <property type="match status" value="1"/>
</dbReference>
<dbReference type="EMBL" id="JPQT01000101">
    <property type="protein sequence ID" value="KFE51745.1"/>
    <property type="molecule type" value="Genomic_DNA"/>
</dbReference>
<evidence type="ECO:0000259" key="13">
    <source>
        <dbReference type="PROSITE" id="PS50928"/>
    </source>
</evidence>
<accession>A0A085V8I2</accession>
<evidence type="ECO:0000256" key="1">
    <source>
        <dbReference type="ARBA" id="ARBA00004429"/>
    </source>
</evidence>
<keyword evidence="5 12" id="KW-0812">Transmembrane</keyword>
<reference evidence="14 15" key="1">
    <citation type="submission" date="2014-07" db="EMBL/GenBank/DDBJ databases">
        <title>Draft Genome Sequences of Environmental Pseudomonas syringae strains.</title>
        <authorList>
            <person name="Baltrus D.A."/>
            <person name="Berge O."/>
            <person name="Morris C."/>
        </authorList>
    </citation>
    <scope>NUCLEOTIDE SEQUENCE [LARGE SCALE GENOMIC DNA]</scope>
    <source>
        <strain evidence="14 15">CEB003</strain>
    </source>
</reference>
<comment type="function">
    <text evidence="9">Part of the ABC transporter complex GltIJKL involved in glutamate and aspartate uptake. Probably responsible for the translocation of the substrate across the membrane.</text>
</comment>
<dbReference type="CDD" id="cd06261">
    <property type="entry name" value="TM_PBP2"/>
    <property type="match status" value="1"/>
</dbReference>
<evidence type="ECO:0000256" key="4">
    <source>
        <dbReference type="ARBA" id="ARBA00022475"/>
    </source>
</evidence>
<dbReference type="Gene3D" id="1.10.3720.10">
    <property type="entry name" value="MetI-like"/>
    <property type="match status" value="1"/>
</dbReference>
<dbReference type="InterPro" id="IPR000515">
    <property type="entry name" value="MetI-like"/>
</dbReference>
<dbReference type="PROSITE" id="PS50928">
    <property type="entry name" value="ABC_TM1"/>
    <property type="match status" value="1"/>
</dbReference>
<evidence type="ECO:0000313" key="15">
    <source>
        <dbReference type="Proteomes" id="UP000028643"/>
    </source>
</evidence>
<dbReference type="Pfam" id="PF00528">
    <property type="entry name" value="BPD_transp_1"/>
    <property type="match status" value="1"/>
</dbReference>
<dbReference type="GO" id="GO:0022857">
    <property type="term" value="F:transmembrane transporter activity"/>
    <property type="evidence" value="ECO:0007669"/>
    <property type="project" value="InterPro"/>
</dbReference>